<gene>
    <name evidence="8" type="ORF">SDRG_12790</name>
</gene>
<feature type="compositionally biased region" description="Basic and acidic residues" evidence="5">
    <location>
        <begin position="1060"/>
        <end position="1124"/>
    </location>
</feature>
<accession>T0Q7V5</accession>
<dbReference type="Pfam" id="PF13087">
    <property type="entry name" value="AAA_12"/>
    <property type="match status" value="1"/>
</dbReference>
<evidence type="ECO:0000256" key="5">
    <source>
        <dbReference type="SAM" id="MobiDB-lite"/>
    </source>
</evidence>
<sequence>MAGRFVTSRSNPGGLAVYELDTASVSAVFPSHDVPTALKAMVEVSLRDVGSLIAKDTHDIDTAKLQAFFPDGLRATDELVVLPYNDVRTQTVGLTDLPALPLGHRAAFVGHFKLELAPGIDTTRFIAIGGPQLELLLAGKHRLMKWKRDVEKLLEGSASIPVNAPTTPQRIRGNPRFMATPSPQRIRGNPRLMTSPSARRLAPLPSLSPLLIDFIPLPSPLSSPASSPAMKKKAGARLKAMAELDPIKAMMTAFDDAKTPTSFKTPRSSAETRDYFLRVLWPEAPTFSTKMSTKETYKVHFGALLIAEAQAAIVCGKKTLPATSTALAASFEGVSDPNVATFQTLEKNSLIIGDVVRLKVDNARHAIGVVERVYGPMIDVVLLQADKKALDLPKAKAIEAKVVTSLVTTLRMLEGVGSVDKLPEHLRDVVLNQSRAAATVSVLKVAATKLRGVIQTSTGLPKMPTQGKGKAKAKKNKMPTEDEDAVLTLLTDLAKMKMSVESLEATKIHEVVAELSDKDKAPTKAIAMAAAALGNFYKLLITPSLYDVDVTVAGLLASDMNPSQFKALRRGLGNLETGISLWKGPPGTGKTSTICALLSALLSKASPSKGRLPSVLVTSDSNAAIDEIIERVFSVGIYLVGHPTKVQAQLPRPEGPEEPALTAVKMGTRHGARDVGLATAAAHYKAEINDALRKLPANGKRAKNLNVEKNLSKWDLFARIAGQANIIFATHSSCAGSDMAYKLRQSGFDAVIVDECGQATEPSSLLALLAQAGRFFFVGDTKQLAPTVLSKTAEEHGLAVSLMERLEGYLPVTMLNEQHRMHPFMSAFTTNAFYHGALTDAPAIAQRVLTQDPAMYAHPMFQPLTVVDMAGVEKLVGTSKQNDAEATFCIDQIEQLMLTYPQVQSGEWSIGIITPYKPQVHKLVAAIDAKVAAKMMDKKKKMDFKPWTSIEVSSVDGFQGREKDIIIVSCVTSGKMGFLADDRRTNVMTSRSRRFCLINCNASALQGHATWRKLFAHAQDKCAFVDAGTKSFAAVWAKTEADDDLKARVYRQHVTLRATLEQHDDEKEKADPDDEEKKADPDEEEKKAPDEEETKNETLPDAKRKRGESPKSREDRKKRLDAARGKTRRT</sequence>
<dbReference type="GO" id="GO:0005694">
    <property type="term" value="C:chromosome"/>
    <property type="evidence" value="ECO:0007669"/>
    <property type="project" value="UniProtKB-ARBA"/>
</dbReference>
<dbReference type="InterPro" id="IPR041677">
    <property type="entry name" value="DNA2/NAM7_AAA_11"/>
</dbReference>
<name>T0Q7V5_SAPDV</name>
<keyword evidence="3" id="KW-0347">Helicase</keyword>
<evidence type="ECO:0000256" key="3">
    <source>
        <dbReference type="ARBA" id="ARBA00022806"/>
    </source>
</evidence>
<dbReference type="InParanoid" id="T0Q7V5"/>
<dbReference type="Gene3D" id="3.40.50.300">
    <property type="entry name" value="P-loop containing nucleotide triphosphate hydrolases"/>
    <property type="match status" value="2"/>
</dbReference>
<dbReference type="InterPro" id="IPR041679">
    <property type="entry name" value="DNA2/NAM7-like_C"/>
</dbReference>
<dbReference type="PANTHER" id="PTHR10887:SF495">
    <property type="entry name" value="HELICASE SENATAXIN ISOFORM X1-RELATED"/>
    <property type="match status" value="1"/>
</dbReference>
<dbReference type="FunFam" id="3.40.50.300:FF:000326">
    <property type="entry name" value="P-loop containing nucleoside triphosphate hydrolase"/>
    <property type="match status" value="1"/>
</dbReference>
<evidence type="ECO:0000313" key="8">
    <source>
        <dbReference type="EMBL" id="EQC29540.1"/>
    </source>
</evidence>
<dbReference type="Proteomes" id="UP000030762">
    <property type="component" value="Unassembled WGS sequence"/>
</dbReference>
<evidence type="ECO:0000313" key="9">
    <source>
        <dbReference type="Proteomes" id="UP000030762"/>
    </source>
</evidence>
<reference evidence="8 9" key="1">
    <citation type="submission" date="2012-04" db="EMBL/GenBank/DDBJ databases">
        <title>The Genome Sequence of Saprolegnia declina VS20.</title>
        <authorList>
            <consortium name="The Broad Institute Genome Sequencing Platform"/>
            <person name="Russ C."/>
            <person name="Nusbaum C."/>
            <person name="Tyler B."/>
            <person name="van West P."/>
            <person name="Dieguez-Uribeondo J."/>
            <person name="de Bruijn I."/>
            <person name="Tripathy S."/>
            <person name="Jiang R."/>
            <person name="Young S.K."/>
            <person name="Zeng Q."/>
            <person name="Gargeya S."/>
            <person name="Fitzgerald M."/>
            <person name="Haas B."/>
            <person name="Abouelleil A."/>
            <person name="Alvarado L."/>
            <person name="Arachchi H.M."/>
            <person name="Berlin A."/>
            <person name="Chapman S.B."/>
            <person name="Goldberg J."/>
            <person name="Griggs A."/>
            <person name="Gujja S."/>
            <person name="Hansen M."/>
            <person name="Howarth C."/>
            <person name="Imamovic A."/>
            <person name="Larimer J."/>
            <person name="McCowen C."/>
            <person name="Montmayeur A."/>
            <person name="Murphy C."/>
            <person name="Neiman D."/>
            <person name="Pearson M."/>
            <person name="Priest M."/>
            <person name="Roberts A."/>
            <person name="Saif S."/>
            <person name="Shea T."/>
            <person name="Sisk P."/>
            <person name="Sykes S."/>
            <person name="Wortman J."/>
            <person name="Nusbaum C."/>
            <person name="Birren B."/>
        </authorList>
    </citation>
    <scope>NUCLEOTIDE SEQUENCE [LARGE SCALE GENOMIC DNA]</scope>
    <source>
        <strain evidence="8 9">VS20</strain>
    </source>
</reference>
<evidence type="ECO:0000256" key="2">
    <source>
        <dbReference type="ARBA" id="ARBA00022801"/>
    </source>
</evidence>
<dbReference type="OrthoDB" id="6513042at2759"/>
<feature type="region of interest" description="Disordered" evidence="5">
    <location>
        <begin position="458"/>
        <end position="478"/>
    </location>
</feature>
<dbReference type="GO" id="GO:0005524">
    <property type="term" value="F:ATP binding"/>
    <property type="evidence" value="ECO:0007669"/>
    <property type="project" value="UniProtKB-KW"/>
</dbReference>
<dbReference type="InterPro" id="IPR027417">
    <property type="entry name" value="P-loop_NTPase"/>
</dbReference>
<dbReference type="STRING" id="1156394.T0Q7V5"/>
<evidence type="ECO:0000256" key="1">
    <source>
        <dbReference type="ARBA" id="ARBA00022741"/>
    </source>
</evidence>
<dbReference type="CDD" id="cd18808">
    <property type="entry name" value="SF1_C_Upf1"/>
    <property type="match status" value="1"/>
</dbReference>
<evidence type="ECO:0000259" key="6">
    <source>
        <dbReference type="Pfam" id="PF13086"/>
    </source>
</evidence>
<dbReference type="SUPFAM" id="SSF52540">
    <property type="entry name" value="P-loop containing nucleoside triphosphate hydrolases"/>
    <property type="match status" value="1"/>
</dbReference>
<evidence type="ECO:0000256" key="4">
    <source>
        <dbReference type="ARBA" id="ARBA00022840"/>
    </source>
</evidence>
<organism evidence="8 9">
    <name type="scientific">Saprolegnia diclina (strain VS20)</name>
    <dbReference type="NCBI Taxonomy" id="1156394"/>
    <lineage>
        <taxon>Eukaryota</taxon>
        <taxon>Sar</taxon>
        <taxon>Stramenopiles</taxon>
        <taxon>Oomycota</taxon>
        <taxon>Saprolegniomycetes</taxon>
        <taxon>Saprolegniales</taxon>
        <taxon>Saprolegniaceae</taxon>
        <taxon>Saprolegnia</taxon>
    </lineage>
</organism>
<dbReference type="PANTHER" id="PTHR10887">
    <property type="entry name" value="DNA2/NAM7 HELICASE FAMILY"/>
    <property type="match status" value="1"/>
</dbReference>
<dbReference type="GeneID" id="19953517"/>
<dbReference type="OMA" id="HIGARPM"/>
<feature type="domain" description="DNA2/NAM7 helicase-like C-terminal" evidence="7">
    <location>
        <begin position="799"/>
        <end position="1002"/>
    </location>
</feature>
<proteinExistence type="predicted"/>
<dbReference type="InterPro" id="IPR035441">
    <property type="entry name" value="TFIIS/LEDGF_dom_sf"/>
</dbReference>
<dbReference type="InterPro" id="IPR045055">
    <property type="entry name" value="DNA2/NAM7-like"/>
</dbReference>
<protein>
    <recommendedName>
        <fullName evidence="10">AAA+ ATPase domain-containing protein</fullName>
    </recommendedName>
</protein>
<dbReference type="EMBL" id="JH767183">
    <property type="protein sequence ID" value="EQC29540.1"/>
    <property type="molecule type" value="Genomic_DNA"/>
</dbReference>
<feature type="region of interest" description="Disordered" evidence="5">
    <location>
        <begin position="161"/>
        <end position="197"/>
    </location>
</feature>
<keyword evidence="9" id="KW-1185">Reference proteome</keyword>
<keyword evidence="2" id="KW-0378">Hydrolase</keyword>
<dbReference type="RefSeq" id="XP_008617092.1">
    <property type="nucleotide sequence ID" value="XM_008618870.1"/>
</dbReference>
<evidence type="ECO:0008006" key="10">
    <source>
        <dbReference type="Google" id="ProtNLM"/>
    </source>
</evidence>
<dbReference type="eggNOG" id="KOG1801">
    <property type="taxonomic scope" value="Eukaryota"/>
</dbReference>
<dbReference type="SUPFAM" id="SSF47676">
    <property type="entry name" value="Conserved domain common to transcription factors TFIIS, elongin A, CRSP70"/>
    <property type="match status" value="1"/>
</dbReference>
<keyword evidence="1" id="KW-0547">Nucleotide-binding</keyword>
<keyword evidence="4" id="KW-0067">ATP-binding</keyword>
<feature type="domain" description="DNA2/NAM7 helicase helicase" evidence="6">
    <location>
        <begin position="560"/>
        <end position="791"/>
    </location>
</feature>
<dbReference type="GO" id="GO:0016787">
    <property type="term" value="F:hydrolase activity"/>
    <property type="evidence" value="ECO:0007669"/>
    <property type="project" value="UniProtKB-KW"/>
</dbReference>
<dbReference type="GO" id="GO:0004386">
    <property type="term" value="F:helicase activity"/>
    <property type="evidence" value="ECO:0007669"/>
    <property type="project" value="UniProtKB-KW"/>
</dbReference>
<feature type="region of interest" description="Disordered" evidence="5">
    <location>
        <begin position="1059"/>
        <end position="1130"/>
    </location>
</feature>
<dbReference type="VEuPathDB" id="FungiDB:SDRG_12790"/>
<dbReference type="Pfam" id="PF13086">
    <property type="entry name" value="AAA_11"/>
    <property type="match status" value="1"/>
</dbReference>
<dbReference type="AlphaFoldDB" id="T0Q7V5"/>
<evidence type="ECO:0000259" key="7">
    <source>
        <dbReference type="Pfam" id="PF13087"/>
    </source>
</evidence>
<dbReference type="InterPro" id="IPR047187">
    <property type="entry name" value="SF1_C_Upf1"/>
</dbReference>